<proteinExistence type="predicted"/>
<dbReference type="PANTHER" id="PTHR43798">
    <property type="entry name" value="MONOACYLGLYCEROL LIPASE"/>
    <property type="match status" value="1"/>
</dbReference>
<dbReference type="GO" id="GO:0016020">
    <property type="term" value="C:membrane"/>
    <property type="evidence" value="ECO:0007669"/>
    <property type="project" value="TreeGrafter"/>
</dbReference>
<dbReference type="PATRIC" id="fig|68170.10.peg.2870"/>
<dbReference type="NCBIfam" id="TIGR02427">
    <property type="entry name" value="protocat_pcaD"/>
    <property type="match status" value="1"/>
</dbReference>
<comment type="caution">
    <text evidence="2">The sequence shown here is derived from an EMBL/GenBank/DDBJ whole genome shotgun (WGS) entry which is preliminary data.</text>
</comment>
<dbReference type="InterPro" id="IPR026968">
    <property type="entry name" value="PcaD/CatD"/>
</dbReference>
<dbReference type="GO" id="GO:0047372">
    <property type="term" value="F:monoacylglycerol lipase activity"/>
    <property type="evidence" value="ECO:0007669"/>
    <property type="project" value="TreeGrafter"/>
</dbReference>
<sequence>MILHHVIDGPEDAEVLVLGPSIGTSTGLFDAQVAAFADRWRIVRFDLPGHGGSPDAPGPYSIEGLTADVIELLDSLGVTRFHYLGVSIGGAIGQWLGIHHSERLLTLTVCATAAQFPDPPQWPQRAAVVREKGVEAMVPSRLGTWYTHEFAVLQPDEAERLLDMLRNTTTEGYAGCAESIGTFDVRAELGEITVPTLVLAGADDPATTPDLVRVIADGIPGARFEVVPGSAHLLTAERPEAVNALVADHLTRRVHA</sequence>
<gene>
    <name evidence="2" type="ORF">UK23_46240</name>
</gene>
<dbReference type="GO" id="GO:0046464">
    <property type="term" value="P:acylglycerol catabolic process"/>
    <property type="evidence" value="ECO:0007669"/>
    <property type="project" value="TreeGrafter"/>
</dbReference>
<reference evidence="2 3" key="1">
    <citation type="submission" date="2015-02" db="EMBL/GenBank/DDBJ databases">
        <authorList>
            <person name="Ju K.-S."/>
            <person name="Doroghazi J.R."/>
            <person name="Metcalf W."/>
        </authorList>
    </citation>
    <scope>NUCLEOTIDE SEQUENCE [LARGE SCALE GENOMIC DNA]</scope>
    <source>
        <strain evidence="2 3">NRRL B-16140</strain>
    </source>
</reference>
<dbReference type="RefSeq" id="WP_045318221.1">
    <property type="nucleotide sequence ID" value="NZ_JYJG01000542.1"/>
</dbReference>
<accession>A0A0F0GGZ3</accession>
<dbReference type="EMBL" id="JYJG01000542">
    <property type="protein sequence ID" value="KJK33404.1"/>
    <property type="molecule type" value="Genomic_DNA"/>
</dbReference>
<organism evidence="2 3">
    <name type="scientific">Lentzea aerocolonigenes</name>
    <name type="common">Lechevalieria aerocolonigenes</name>
    <name type="synonym">Saccharothrix aerocolonigenes</name>
    <dbReference type="NCBI Taxonomy" id="68170"/>
    <lineage>
        <taxon>Bacteria</taxon>
        <taxon>Bacillati</taxon>
        <taxon>Actinomycetota</taxon>
        <taxon>Actinomycetes</taxon>
        <taxon>Pseudonocardiales</taxon>
        <taxon>Pseudonocardiaceae</taxon>
        <taxon>Lentzea</taxon>
    </lineage>
</organism>
<dbReference type="InterPro" id="IPR050266">
    <property type="entry name" value="AB_hydrolase_sf"/>
</dbReference>
<protein>
    <submittedName>
        <fullName evidence="2">Adhesin</fullName>
    </submittedName>
</protein>
<dbReference type="Pfam" id="PF00561">
    <property type="entry name" value="Abhydrolase_1"/>
    <property type="match status" value="1"/>
</dbReference>
<evidence type="ECO:0000313" key="3">
    <source>
        <dbReference type="Proteomes" id="UP000033393"/>
    </source>
</evidence>
<keyword evidence="3" id="KW-1185">Reference proteome</keyword>
<evidence type="ECO:0000313" key="2">
    <source>
        <dbReference type="EMBL" id="KJK33404.1"/>
    </source>
</evidence>
<dbReference type="InterPro" id="IPR029058">
    <property type="entry name" value="AB_hydrolase_fold"/>
</dbReference>
<dbReference type="PRINTS" id="PR00111">
    <property type="entry name" value="ABHYDROLASE"/>
</dbReference>
<dbReference type="PANTHER" id="PTHR43798:SF33">
    <property type="entry name" value="HYDROLASE, PUTATIVE (AFU_ORTHOLOGUE AFUA_2G14860)-RELATED"/>
    <property type="match status" value="1"/>
</dbReference>
<feature type="domain" description="AB hydrolase-1" evidence="1">
    <location>
        <begin position="15"/>
        <end position="237"/>
    </location>
</feature>
<dbReference type="InterPro" id="IPR000073">
    <property type="entry name" value="AB_hydrolase_1"/>
</dbReference>
<dbReference type="GO" id="GO:0047570">
    <property type="term" value="F:3-oxoadipate enol-lactonase activity"/>
    <property type="evidence" value="ECO:0007669"/>
    <property type="project" value="InterPro"/>
</dbReference>
<dbReference type="Proteomes" id="UP000033393">
    <property type="component" value="Unassembled WGS sequence"/>
</dbReference>
<dbReference type="GO" id="GO:0042952">
    <property type="term" value="P:beta-ketoadipate pathway"/>
    <property type="evidence" value="ECO:0007669"/>
    <property type="project" value="InterPro"/>
</dbReference>
<dbReference type="Gene3D" id="3.40.50.1820">
    <property type="entry name" value="alpha/beta hydrolase"/>
    <property type="match status" value="1"/>
</dbReference>
<name>A0A0F0GGZ3_LENAE</name>
<evidence type="ECO:0000259" key="1">
    <source>
        <dbReference type="Pfam" id="PF00561"/>
    </source>
</evidence>
<dbReference type="AlphaFoldDB" id="A0A0F0GGZ3"/>
<dbReference type="SUPFAM" id="SSF53474">
    <property type="entry name" value="alpha/beta-Hydrolases"/>
    <property type="match status" value="1"/>
</dbReference>